<sequence length="587" mass="60625">MNAVSSVTTHPRPASAAPADPSIAEALSALRQHLSAAIAESPAPEVAWGLVKDGRVVDGENLDRIFRIASMTKSFTAATLLGLKYGLVECGAGERHPGTEGSTGAGVTSGGAPSPLDLDLPVSTWIPATAGLPHGEITLRDALTMSSGLPNDDPWADRQESLTAAEFDALAARAAHMNFLPGTAFEYANYGYAMLGRVVEVVSGLPFPEAVRTALLAPLGLDSSDFRATDLPADRLVTGYRPTAAGGLEPLSYSDAGAFSAIGGMFSTVRDLAVWVDRFVRAANPGAGGAAGDVADGPAGGVRAVVDPWARPLRDMQQAHRFVDVRPADPSDADSPNGVRSAGYGYGLNTVFDSALGHFVAHSGGYPGFGSHMRWHPASGYGLVILGNTTYFPASVLADAALSRFIADAEVPTGLEPVGAPARTAPVFSGKATAVQRHRPSSEAMALIPRLEEWIRLGATDDSFADAVFAENMDLDVPRIERRTRITEALAATGETDTVVSAPGTSDAAADVAGQGSPAAGTPIGTSGSGATGGNDAEATRTSAPEVIWVNASRARWTVAGPQAERLVDVLFTAFGEVQSLSVTVKD</sequence>
<dbReference type="RefSeq" id="WP_344308808.1">
    <property type="nucleotide sequence ID" value="NZ_BAAANO010000015.1"/>
</dbReference>
<feature type="region of interest" description="Disordered" evidence="1">
    <location>
        <begin position="496"/>
        <end position="541"/>
    </location>
</feature>
<proteinExistence type="predicted"/>
<dbReference type="Proteomes" id="UP001500755">
    <property type="component" value="Unassembled WGS sequence"/>
</dbReference>
<dbReference type="SUPFAM" id="SSF56601">
    <property type="entry name" value="beta-lactamase/transpeptidase-like"/>
    <property type="match status" value="1"/>
</dbReference>
<evidence type="ECO:0000259" key="2">
    <source>
        <dbReference type="Pfam" id="PF00144"/>
    </source>
</evidence>
<evidence type="ECO:0000256" key="1">
    <source>
        <dbReference type="SAM" id="MobiDB-lite"/>
    </source>
</evidence>
<evidence type="ECO:0000313" key="4">
    <source>
        <dbReference type="Proteomes" id="UP001500755"/>
    </source>
</evidence>
<dbReference type="InterPro" id="IPR001466">
    <property type="entry name" value="Beta-lactam-related"/>
</dbReference>
<organism evidence="3 4">
    <name type="scientific">Brevibacterium samyangense</name>
    <dbReference type="NCBI Taxonomy" id="366888"/>
    <lineage>
        <taxon>Bacteria</taxon>
        <taxon>Bacillati</taxon>
        <taxon>Actinomycetota</taxon>
        <taxon>Actinomycetes</taxon>
        <taxon>Micrococcales</taxon>
        <taxon>Brevibacteriaceae</taxon>
        <taxon>Brevibacterium</taxon>
    </lineage>
</organism>
<dbReference type="EMBL" id="BAAANO010000015">
    <property type="protein sequence ID" value="GAA2007471.1"/>
    <property type="molecule type" value="Genomic_DNA"/>
</dbReference>
<feature type="domain" description="Beta-lactamase-related" evidence="2">
    <location>
        <begin position="34"/>
        <end position="403"/>
    </location>
</feature>
<dbReference type="InterPro" id="IPR050789">
    <property type="entry name" value="Diverse_Enzym_Activities"/>
</dbReference>
<dbReference type="PANTHER" id="PTHR43283">
    <property type="entry name" value="BETA-LACTAMASE-RELATED"/>
    <property type="match status" value="1"/>
</dbReference>
<dbReference type="Pfam" id="PF00144">
    <property type="entry name" value="Beta-lactamase"/>
    <property type="match status" value="1"/>
</dbReference>
<gene>
    <name evidence="3" type="ORF">GCM10009755_17230</name>
</gene>
<evidence type="ECO:0000313" key="3">
    <source>
        <dbReference type="EMBL" id="GAA2007471.1"/>
    </source>
</evidence>
<protein>
    <submittedName>
        <fullName evidence="3">Serine hydrolase domain-containing protein</fullName>
    </submittedName>
</protein>
<dbReference type="InterPro" id="IPR012338">
    <property type="entry name" value="Beta-lactam/transpept-like"/>
</dbReference>
<name>A0ABP5ETJ5_9MICO</name>
<keyword evidence="3" id="KW-0378">Hydrolase</keyword>
<dbReference type="Gene3D" id="3.40.710.10">
    <property type="entry name" value="DD-peptidase/beta-lactamase superfamily"/>
    <property type="match status" value="1"/>
</dbReference>
<comment type="caution">
    <text evidence="3">The sequence shown here is derived from an EMBL/GenBank/DDBJ whole genome shotgun (WGS) entry which is preliminary data.</text>
</comment>
<dbReference type="GO" id="GO:0016787">
    <property type="term" value="F:hydrolase activity"/>
    <property type="evidence" value="ECO:0007669"/>
    <property type="project" value="UniProtKB-KW"/>
</dbReference>
<reference evidence="4" key="1">
    <citation type="journal article" date="2019" name="Int. J. Syst. Evol. Microbiol.">
        <title>The Global Catalogue of Microorganisms (GCM) 10K type strain sequencing project: providing services to taxonomists for standard genome sequencing and annotation.</title>
        <authorList>
            <consortium name="The Broad Institute Genomics Platform"/>
            <consortium name="The Broad Institute Genome Sequencing Center for Infectious Disease"/>
            <person name="Wu L."/>
            <person name="Ma J."/>
        </authorList>
    </citation>
    <scope>NUCLEOTIDE SEQUENCE [LARGE SCALE GENOMIC DNA]</scope>
    <source>
        <strain evidence="4">JCM 14546</strain>
    </source>
</reference>
<accession>A0ABP5ETJ5</accession>
<keyword evidence="4" id="KW-1185">Reference proteome</keyword>